<protein>
    <submittedName>
        <fullName evidence="1">GL15700</fullName>
    </submittedName>
</protein>
<dbReference type="eggNOG" id="ENOG502QQ39">
    <property type="taxonomic scope" value="Eukaryota"/>
</dbReference>
<dbReference type="EMBL" id="CH479226">
    <property type="protein sequence ID" value="EDW35194.1"/>
    <property type="molecule type" value="Genomic_DNA"/>
</dbReference>
<dbReference type="HOGENOM" id="CLU_2707398_0_0_1"/>
<dbReference type="AlphaFoldDB" id="B4H8X9"/>
<dbReference type="Proteomes" id="UP000008744">
    <property type="component" value="Unassembled WGS sequence"/>
</dbReference>
<evidence type="ECO:0000313" key="1">
    <source>
        <dbReference type="EMBL" id="EDW35194.1"/>
    </source>
</evidence>
<accession>B4H8X9</accession>
<keyword evidence="2" id="KW-1185">Reference proteome</keyword>
<organism evidence="2">
    <name type="scientific">Drosophila persimilis</name>
    <name type="common">Fruit fly</name>
    <dbReference type="NCBI Taxonomy" id="7234"/>
    <lineage>
        <taxon>Eukaryota</taxon>
        <taxon>Metazoa</taxon>
        <taxon>Ecdysozoa</taxon>
        <taxon>Arthropoda</taxon>
        <taxon>Hexapoda</taxon>
        <taxon>Insecta</taxon>
        <taxon>Pterygota</taxon>
        <taxon>Neoptera</taxon>
        <taxon>Endopterygota</taxon>
        <taxon>Diptera</taxon>
        <taxon>Brachycera</taxon>
        <taxon>Muscomorpha</taxon>
        <taxon>Ephydroidea</taxon>
        <taxon>Drosophilidae</taxon>
        <taxon>Drosophila</taxon>
        <taxon>Sophophora</taxon>
    </lineage>
</organism>
<evidence type="ECO:0000313" key="2">
    <source>
        <dbReference type="Proteomes" id="UP000008744"/>
    </source>
</evidence>
<gene>
    <name evidence="1" type="primary">Dper\GL15700</name>
    <name evidence="1" type="ORF">Dper_GL15700</name>
</gene>
<reference evidence="1 2" key="1">
    <citation type="journal article" date="2007" name="Nature">
        <title>Evolution of genes and genomes on the Drosophila phylogeny.</title>
        <authorList>
            <consortium name="Drosophila 12 Genomes Consortium"/>
            <person name="Clark A.G."/>
            <person name="Eisen M.B."/>
            <person name="Smith D.R."/>
            <person name="Bergman C.M."/>
            <person name="Oliver B."/>
            <person name="Markow T.A."/>
            <person name="Kaufman T.C."/>
            <person name="Kellis M."/>
            <person name="Gelbart W."/>
            <person name="Iyer V.N."/>
            <person name="Pollard D.A."/>
            <person name="Sackton T.B."/>
            <person name="Larracuente A.M."/>
            <person name="Singh N.D."/>
            <person name="Abad J.P."/>
            <person name="Abt D.N."/>
            <person name="Adryan B."/>
            <person name="Aguade M."/>
            <person name="Akashi H."/>
            <person name="Anderson W.W."/>
            <person name="Aquadro C.F."/>
            <person name="Ardell D.H."/>
            <person name="Arguello R."/>
            <person name="Artieri C.G."/>
            <person name="Barbash D.A."/>
            <person name="Barker D."/>
            <person name="Barsanti P."/>
            <person name="Batterham P."/>
            <person name="Batzoglou S."/>
            <person name="Begun D."/>
            <person name="Bhutkar A."/>
            <person name="Blanco E."/>
            <person name="Bosak S.A."/>
            <person name="Bradley R.K."/>
            <person name="Brand A.D."/>
            <person name="Brent M.R."/>
            <person name="Brooks A.N."/>
            <person name="Brown R.H."/>
            <person name="Butlin R.K."/>
            <person name="Caggese C."/>
            <person name="Calvi B.R."/>
            <person name="Bernardo de Carvalho A."/>
            <person name="Caspi A."/>
            <person name="Castrezana S."/>
            <person name="Celniker S.E."/>
            <person name="Chang J.L."/>
            <person name="Chapple C."/>
            <person name="Chatterji S."/>
            <person name="Chinwalla A."/>
            <person name="Civetta A."/>
            <person name="Clifton S.W."/>
            <person name="Comeron J.M."/>
            <person name="Costello J.C."/>
            <person name="Coyne J.A."/>
            <person name="Daub J."/>
            <person name="David R.G."/>
            <person name="Delcher A.L."/>
            <person name="Delehaunty K."/>
            <person name="Do C.B."/>
            <person name="Ebling H."/>
            <person name="Edwards K."/>
            <person name="Eickbush T."/>
            <person name="Evans J.D."/>
            <person name="Filipski A."/>
            <person name="Findeiss S."/>
            <person name="Freyhult E."/>
            <person name="Fulton L."/>
            <person name="Fulton R."/>
            <person name="Garcia A.C."/>
            <person name="Gardiner A."/>
            <person name="Garfield D.A."/>
            <person name="Garvin B.E."/>
            <person name="Gibson G."/>
            <person name="Gilbert D."/>
            <person name="Gnerre S."/>
            <person name="Godfrey J."/>
            <person name="Good R."/>
            <person name="Gotea V."/>
            <person name="Gravely B."/>
            <person name="Greenberg A.J."/>
            <person name="Griffiths-Jones S."/>
            <person name="Gross S."/>
            <person name="Guigo R."/>
            <person name="Gustafson E.A."/>
            <person name="Haerty W."/>
            <person name="Hahn M.W."/>
            <person name="Halligan D.L."/>
            <person name="Halpern A.L."/>
            <person name="Halter G.M."/>
            <person name="Han M.V."/>
            <person name="Heger A."/>
            <person name="Hillier L."/>
            <person name="Hinrichs A.S."/>
            <person name="Holmes I."/>
            <person name="Hoskins R.A."/>
            <person name="Hubisz M.J."/>
            <person name="Hultmark D."/>
            <person name="Huntley M.A."/>
            <person name="Jaffe D.B."/>
            <person name="Jagadeeshan S."/>
            <person name="Jeck W.R."/>
            <person name="Johnson J."/>
            <person name="Jones C.D."/>
            <person name="Jordan W.C."/>
            <person name="Karpen G.H."/>
            <person name="Kataoka E."/>
            <person name="Keightley P.D."/>
            <person name="Kheradpour P."/>
            <person name="Kirkness E.F."/>
            <person name="Koerich L.B."/>
            <person name="Kristiansen K."/>
            <person name="Kudrna D."/>
            <person name="Kulathinal R.J."/>
            <person name="Kumar S."/>
            <person name="Kwok R."/>
            <person name="Lander E."/>
            <person name="Langley C.H."/>
            <person name="Lapoint R."/>
            <person name="Lazzaro B.P."/>
            <person name="Lee S.J."/>
            <person name="Levesque L."/>
            <person name="Li R."/>
            <person name="Lin C.F."/>
            <person name="Lin M.F."/>
            <person name="Lindblad-Toh K."/>
            <person name="Llopart A."/>
            <person name="Long M."/>
            <person name="Low L."/>
            <person name="Lozovsky E."/>
            <person name="Lu J."/>
            <person name="Luo M."/>
            <person name="Machado C.A."/>
            <person name="Makalowski W."/>
            <person name="Marzo M."/>
            <person name="Matsuda M."/>
            <person name="Matzkin L."/>
            <person name="McAllister B."/>
            <person name="McBride C.S."/>
            <person name="McKernan B."/>
            <person name="McKernan K."/>
            <person name="Mendez-Lago M."/>
            <person name="Minx P."/>
            <person name="Mollenhauer M.U."/>
            <person name="Montooth K."/>
            <person name="Mount S.M."/>
            <person name="Mu X."/>
            <person name="Myers E."/>
            <person name="Negre B."/>
            <person name="Newfeld S."/>
            <person name="Nielsen R."/>
            <person name="Noor M.A."/>
            <person name="O'Grady P."/>
            <person name="Pachter L."/>
            <person name="Papaceit M."/>
            <person name="Parisi M.J."/>
            <person name="Parisi M."/>
            <person name="Parts L."/>
            <person name="Pedersen J.S."/>
            <person name="Pesole G."/>
            <person name="Phillippy A.M."/>
            <person name="Ponting C.P."/>
            <person name="Pop M."/>
            <person name="Porcelli D."/>
            <person name="Powell J.R."/>
            <person name="Prohaska S."/>
            <person name="Pruitt K."/>
            <person name="Puig M."/>
            <person name="Quesneville H."/>
            <person name="Ram K.R."/>
            <person name="Rand D."/>
            <person name="Rasmussen M.D."/>
            <person name="Reed L.K."/>
            <person name="Reenan R."/>
            <person name="Reily A."/>
            <person name="Remington K.A."/>
            <person name="Rieger T.T."/>
            <person name="Ritchie M.G."/>
            <person name="Robin C."/>
            <person name="Rogers Y.H."/>
            <person name="Rohde C."/>
            <person name="Rozas J."/>
            <person name="Rubenfield M.J."/>
            <person name="Ruiz A."/>
            <person name="Russo S."/>
            <person name="Salzberg S.L."/>
            <person name="Sanchez-Gracia A."/>
            <person name="Saranga D.J."/>
            <person name="Sato H."/>
            <person name="Schaeffer S.W."/>
            <person name="Schatz M.C."/>
            <person name="Schlenke T."/>
            <person name="Schwartz R."/>
            <person name="Segarra C."/>
            <person name="Singh R.S."/>
            <person name="Sirot L."/>
            <person name="Sirota M."/>
            <person name="Sisneros N.B."/>
            <person name="Smith C.D."/>
            <person name="Smith T.F."/>
            <person name="Spieth J."/>
            <person name="Stage D.E."/>
            <person name="Stark A."/>
            <person name="Stephan W."/>
            <person name="Strausberg R.L."/>
            <person name="Strempel S."/>
            <person name="Sturgill D."/>
            <person name="Sutton G."/>
            <person name="Sutton G.G."/>
            <person name="Tao W."/>
            <person name="Teichmann S."/>
            <person name="Tobari Y.N."/>
            <person name="Tomimura Y."/>
            <person name="Tsolas J.M."/>
            <person name="Valente V.L."/>
            <person name="Venter E."/>
            <person name="Venter J.C."/>
            <person name="Vicario S."/>
            <person name="Vieira F.G."/>
            <person name="Vilella A.J."/>
            <person name="Villasante A."/>
            <person name="Walenz B."/>
            <person name="Wang J."/>
            <person name="Wasserman M."/>
            <person name="Watts T."/>
            <person name="Wilson D."/>
            <person name="Wilson R.K."/>
            <person name="Wing R.A."/>
            <person name="Wolfner M.F."/>
            <person name="Wong A."/>
            <person name="Wong G.K."/>
            <person name="Wu C.I."/>
            <person name="Wu G."/>
            <person name="Yamamoto D."/>
            <person name="Yang H.P."/>
            <person name="Yang S.P."/>
            <person name="Yorke J.A."/>
            <person name="Yoshida K."/>
            <person name="Zdobnov E."/>
            <person name="Zhang P."/>
            <person name="Zhang Y."/>
            <person name="Zimin A.V."/>
            <person name="Baldwin J."/>
            <person name="Abdouelleil A."/>
            <person name="Abdulkadir J."/>
            <person name="Abebe A."/>
            <person name="Abera B."/>
            <person name="Abreu J."/>
            <person name="Acer S.C."/>
            <person name="Aftuck L."/>
            <person name="Alexander A."/>
            <person name="An P."/>
            <person name="Anderson E."/>
            <person name="Anderson S."/>
            <person name="Arachi H."/>
            <person name="Azer M."/>
            <person name="Bachantsang P."/>
            <person name="Barry A."/>
            <person name="Bayul T."/>
            <person name="Berlin A."/>
            <person name="Bessette D."/>
            <person name="Bloom T."/>
            <person name="Blye J."/>
            <person name="Boguslavskiy L."/>
            <person name="Bonnet C."/>
            <person name="Boukhgalter B."/>
            <person name="Bourzgui I."/>
            <person name="Brown A."/>
            <person name="Cahill P."/>
            <person name="Channer S."/>
            <person name="Cheshatsang Y."/>
            <person name="Chuda L."/>
            <person name="Citroen M."/>
            <person name="Collymore A."/>
            <person name="Cooke P."/>
            <person name="Costello M."/>
            <person name="D'Aco K."/>
            <person name="Daza R."/>
            <person name="De Haan G."/>
            <person name="DeGray S."/>
            <person name="DeMaso C."/>
            <person name="Dhargay N."/>
            <person name="Dooley K."/>
            <person name="Dooley E."/>
            <person name="Doricent M."/>
            <person name="Dorje P."/>
            <person name="Dorjee K."/>
            <person name="Dupes A."/>
            <person name="Elong R."/>
            <person name="Falk J."/>
            <person name="Farina A."/>
            <person name="Faro S."/>
            <person name="Ferguson D."/>
            <person name="Fisher S."/>
            <person name="Foley C.D."/>
            <person name="Franke A."/>
            <person name="Friedrich D."/>
            <person name="Gadbois L."/>
            <person name="Gearin G."/>
            <person name="Gearin C.R."/>
            <person name="Giannoukos G."/>
            <person name="Goode T."/>
            <person name="Graham J."/>
            <person name="Grandbois E."/>
            <person name="Grewal S."/>
            <person name="Gyaltsen K."/>
            <person name="Hafez N."/>
            <person name="Hagos B."/>
            <person name="Hall J."/>
            <person name="Henson C."/>
            <person name="Hollinger A."/>
            <person name="Honan T."/>
            <person name="Huard M.D."/>
            <person name="Hughes L."/>
            <person name="Hurhula B."/>
            <person name="Husby M.E."/>
            <person name="Kamat A."/>
            <person name="Kanga B."/>
            <person name="Kashin S."/>
            <person name="Khazanovich D."/>
            <person name="Kisner P."/>
            <person name="Lance K."/>
            <person name="Lara M."/>
            <person name="Lee W."/>
            <person name="Lennon N."/>
            <person name="Letendre F."/>
            <person name="LeVine R."/>
            <person name="Lipovsky A."/>
            <person name="Liu X."/>
            <person name="Liu J."/>
            <person name="Liu S."/>
            <person name="Lokyitsang T."/>
            <person name="Lokyitsang Y."/>
            <person name="Lubonja R."/>
            <person name="Lui A."/>
            <person name="MacDonald P."/>
            <person name="Magnisalis V."/>
            <person name="Maru K."/>
            <person name="Matthews C."/>
            <person name="McCusker W."/>
            <person name="McDonough S."/>
            <person name="Mehta T."/>
            <person name="Meldrim J."/>
            <person name="Meneus L."/>
            <person name="Mihai O."/>
            <person name="Mihalev A."/>
            <person name="Mihova T."/>
            <person name="Mittelman R."/>
            <person name="Mlenga V."/>
            <person name="Montmayeur A."/>
            <person name="Mulrain L."/>
            <person name="Navidi A."/>
            <person name="Naylor J."/>
            <person name="Negash T."/>
            <person name="Nguyen T."/>
            <person name="Nguyen N."/>
            <person name="Nicol R."/>
            <person name="Norbu C."/>
            <person name="Norbu N."/>
            <person name="Novod N."/>
            <person name="O'Neill B."/>
            <person name="Osman S."/>
            <person name="Markiewicz E."/>
            <person name="Oyono O.L."/>
            <person name="Patti C."/>
            <person name="Phunkhang P."/>
            <person name="Pierre F."/>
            <person name="Priest M."/>
            <person name="Raghuraman S."/>
            <person name="Rege F."/>
            <person name="Reyes R."/>
            <person name="Rise C."/>
            <person name="Rogov P."/>
            <person name="Ross K."/>
            <person name="Ryan E."/>
            <person name="Settipalli S."/>
            <person name="Shea T."/>
            <person name="Sherpa N."/>
            <person name="Shi L."/>
            <person name="Shih D."/>
            <person name="Sparrow T."/>
            <person name="Spaulding J."/>
            <person name="Stalker J."/>
            <person name="Stange-Thomann N."/>
            <person name="Stavropoulos S."/>
            <person name="Stone C."/>
            <person name="Strader C."/>
            <person name="Tesfaye S."/>
            <person name="Thomson T."/>
            <person name="Thoulutsang Y."/>
            <person name="Thoulutsang D."/>
            <person name="Topham K."/>
            <person name="Topping I."/>
            <person name="Tsamla T."/>
            <person name="Vassiliev H."/>
            <person name="Vo A."/>
            <person name="Wangchuk T."/>
            <person name="Wangdi T."/>
            <person name="Weiand M."/>
            <person name="Wilkinson J."/>
            <person name="Wilson A."/>
            <person name="Yadav S."/>
            <person name="Young G."/>
            <person name="Yu Q."/>
            <person name="Zembek L."/>
            <person name="Zhong D."/>
            <person name="Zimmer A."/>
            <person name="Zwirko Z."/>
            <person name="Jaffe D.B."/>
            <person name="Alvarez P."/>
            <person name="Brockman W."/>
            <person name="Butler J."/>
            <person name="Chin C."/>
            <person name="Gnerre S."/>
            <person name="Grabherr M."/>
            <person name="Kleber M."/>
            <person name="Mauceli E."/>
            <person name="MacCallum I."/>
        </authorList>
    </citation>
    <scope>NUCLEOTIDE SEQUENCE [LARGE SCALE GENOMIC DNA]</scope>
    <source>
        <strain evidence="2">MSH-3 / Tucson 14011-0111.49</strain>
    </source>
</reference>
<dbReference type="OrthoDB" id="535167at2759"/>
<name>B4H8X9_DROPE</name>
<sequence length="73" mass="8734">MMEEKRDREQRERMSQIKTHRQLMENVRRHYAHVLELQTILELLRLRTYPTLGPPLPQCLPPVPEHILSSVPP</sequence>
<proteinExistence type="predicted"/>